<dbReference type="OrthoDB" id="2294348at2"/>
<dbReference type="PANTHER" id="PTHR30012:SF0">
    <property type="entry name" value="TYPE II SECRETION SYSTEM PROTEIN F-RELATED"/>
    <property type="match status" value="1"/>
</dbReference>
<comment type="subcellular location">
    <subcellularLocation>
        <location evidence="1">Cell membrane</location>
        <topology evidence="1">Multi-pass membrane protein</topology>
    </subcellularLocation>
</comment>
<evidence type="ECO:0000256" key="2">
    <source>
        <dbReference type="ARBA" id="ARBA00005745"/>
    </source>
</evidence>
<evidence type="ECO:0000256" key="7">
    <source>
        <dbReference type="SAM" id="Phobius"/>
    </source>
</evidence>
<dbReference type="GO" id="GO:0005886">
    <property type="term" value="C:plasma membrane"/>
    <property type="evidence" value="ECO:0007669"/>
    <property type="project" value="UniProtKB-SubCell"/>
</dbReference>
<evidence type="ECO:0000313" key="9">
    <source>
        <dbReference type="EMBL" id="SFH78597.1"/>
    </source>
</evidence>
<proteinExistence type="inferred from homology"/>
<gene>
    <name evidence="9" type="ORF">SAMN04489868_1249</name>
</gene>
<feature type="transmembrane region" description="Helical" evidence="7">
    <location>
        <begin position="203"/>
        <end position="220"/>
    </location>
</feature>
<feature type="domain" description="Type II secretion system protein GspF" evidence="8">
    <location>
        <begin position="227"/>
        <end position="346"/>
    </location>
</feature>
<reference evidence="9 10" key="1">
    <citation type="submission" date="2016-10" db="EMBL/GenBank/DDBJ databases">
        <authorList>
            <person name="de Groot N.N."/>
        </authorList>
    </citation>
    <scope>NUCLEOTIDE SEQUENCE [LARGE SCALE GENOMIC DNA]</scope>
    <source>
        <strain evidence="9 10">DSM 27630</strain>
    </source>
</reference>
<organism evidence="9 10">
    <name type="scientific">Pisciglobus halotolerans</name>
    <dbReference type="NCBI Taxonomy" id="745365"/>
    <lineage>
        <taxon>Bacteria</taxon>
        <taxon>Bacillati</taxon>
        <taxon>Bacillota</taxon>
        <taxon>Bacilli</taxon>
        <taxon>Lactobacillales</taxon>
        <taxon>Carnobacteriaceae</taxon>
    </lineage>
</organism>
<feature type="transmembrane region" description="Helical" evidence="7">
    <location>
        <begin position="327"/>
        <end position="348"/>
    </location>
</feature>
<evidence type="ECO:0000313" key="10">
    <source>
        <dbReference type="Proteomes" id="UP000198668"/>
    </source>
</evidence>
<evidence type="ECO:0000256" key="3">
    <source>
        <dbReference type="ARBA" id="ARBA00022475"/>
    </source>
</evidence>
<dbReference type="AlphaFoldDB" id="A0A1I3CVX3"/>
<comment type="similarity">
    <text evidence="2">Belongs to the GSP F family.</text>
</comment>
<dbReference type="NCBIfam" id="NF041012">
    <property type="entry name" value="T4P_ComGB"/>
    <property type="match status" value="1"/>
</dbReference>
<keyword evidence="10" id="KW-1185">Reference proteome</keyword>
<feature type="transmembrane region" description="Helical" evidence="7">
    <location>
        <begin position="164"/>
        <end position="191"/>
    </location>
</feature>
<sequence>MDSSANKAIKNTRFLDLKKQRIQASFLTKLSFLIAEGFTLKDALFFLITIMPKEAEWIRQILKELEEGKRIDEVLKDLAFSERVSAQIYLSMVHGNFAGTLLSGGNYIESKLKQQQQLFKLLQYPVLLLSFMTGIIFAMRLFLLPNFSQLGISTAAQGMSLTKWAFGFIQYFPEILLLFLLVVSILSLAVYLKLRKLSAVKKAAYFAGLPIAGHFFKLYYTQFFSFEWSQLLKSGLQMNDMILLMQDKSTTKLMQEVAVIMEQSLKKGNSFTLSLAAFPFFDPALSMIILHGEATSQLGSELELYAKDCQLQLTNKVQKVFEWIQPLMFMLIASFILCVYLALLLPMFDLLEEGVMQ</sequence>
<dbReference type="InterPro" id="IPR003004">
    <property type="entry name" value="GspF/PilC"/>
</dbReference>
<feature type="domain" description="Type II secretion system protein GspF" evidence="8">
    <location>
        <begin position="26"/>
        <end position="145"/>
    </location>
</feature>
<dbReference type="InterPro" id="IPR042094">
    <property type="entry name" value="T2SS_GspF_sf"/>
</dbReference>
<keyword evidence="4 7" id="KW-0812">Transmembrane</keyword>
<keyword evidence="3" id="KW-1003">Cell membrane</keyword>
<evidence type="ECO:0000256" key="6">
    <source>
        <dbReference type="ARBA" id="ARBA00023136"/>
    </source>
</evidence>
<protein>
    <submittedName>
        <fullName evidence="9">Competence protein ComGB</fullName>
    </submittedName>
</protein>
<dbReference type="PANTHER" id="PTHR30012">
    <property type="entry name" value="GENERAL SECRETION PATHWAY PROTEIN"/>
    <property type="match status" value="1"/>
</dbReference>
<dbReference type="EMBL" id="FOQE01000024">
    <property type="protein sequence ID" value="SFH78597.1"/>
    <property type="molecule type" value="Genomic_DNA"/>
</dbReference>
<name>A0A1I3CVX3_9LACT</name>
<evidence type="ECO:0000259" key="8">
    <source>
        <dbReference type="Pfam" id="PF00482"/>
    </source>
</evidence>
<dbReference type="InterPro" id="IPR047692">
    <property type="entry name" value="T4P_ComGB"/>
</dbReference>
<dbReference type="RefSeq" id="WP_047390396.1">
    <property type="nucleotide sequence ID" value="NZ_FOQE01000024.1"/>
</dbReference>
<evidence type="ECO:0000256" key="1">
    <source>
        <dbReference type="ARBA" id="ARBA00004651"/>
    </source>
</evidence>
<feature type="transmembrane region" description="Helical" evidence="7">
    <location>
        <begin position="121"/>
        <end position="144"/>
    </location>
</feature>
<keyword evidence="6 7" id="KW-0472">Membrane</keyword>
<keyword evidence="5 7" id="KW-1133">Transmembrane helix</keyword>
<dbReference type="Pfam" id="PF00482">
    <property type="entry name" value="T2SSF"/>
    <property type="match status" value="2"/>
</dbReference>
<dbReference type="InterPro" id="IPR018076">
    <property type="entry name" value="T2SS_GspF_dom"/>
</dbReference>
<dbReference type="Proteomes" id="UP000198668">
    <property type="component" value="Unassembled WGS sequence"/>
</dbReference>
<dbReference type="Gene3D" id="1.20.81.30">
    <property type="entry name" value="Type II secretion system (T2SS), domain F"/>
    <property type="match status" value="2"/>
</dbReference>
<evidence type="ECO:0000256" key="5">
    <source>
        <dbReference type="ARBA" id="ARBA00022989"/>
    </source>
</evidence>
<accession>A0A1I3CVX3</accession>
<evidence type="ECO:0000256" key="4">
    <source>
        <dbReference type="ARBA" id="ARBA00022692"/>
    </source>
</evidence>